<dbReference type="SUPFAM" id="SSF54506">
    <property type="entry name" value="Diaminopimelate epimerase-like"/>
    <property type="match status" value="1"/>
</dbReference>
<dbReference type="RefSeq" id="WP_377833475.1">
    <property type="nucleotide sequence ID" value="NZ_JBHRSK010000007.1"/>
</dbReference>
<dbReference type="PIRSF" id="PIRSF029792">
    <property type="entry name" value="Pro_racemase"/>
    <property type="match status" value="1"/>
</dbReference>
<dbReference type="Proteomes" id="UP001595443">
    <property type="component" value="Unassembled WGS sequence"/>
</dbReference>
<dbReference type="Pfam" id="PF05544">
    <property type="entry name" value="Pro_racemase"/>
    <property type="match status" value="1"/>
</dbReference>
<comment type="similarity">
    <text evidence="1">Belongs to the proline racemase family.</text>
</comment>
<keyword evidence="3" id="KW-1185">Reference proteome</keyword>
<dbReference type="PANTHER" id="PTHR33442">
    <property type="entry name" value="TRANS-3-HYDROXY-L-PROLINE DEHYDRATASE"/>
    <property type="match status" value="1"/>
</dbReference>
<organism evidence="2 3">
    <name type="scientific">Acidimangrovimonas pyrenivorans</name>
    <dbReference type="NCBI Taxonomy" id="2030798"/>
    <lineage>
        <taxon>Bacteria</taxon>
        <taxon>Pseudomonadati</taxon>
        <taxon>Pseudomonadota</taxon>
        <taxon>Alphaproteobacteria</taxon>
        <taxon>Rhodobacterales</taxon>
        <taxon>Paracoccaceae</taxon>
        <taxon>Acidimangrovimonas</taxon>
    </lineage>
</organism>
<accession>A0ABV7AIF7</accession>
<gene>
    <name evidence="2" type="ORF">ACFOES_11810</name>
</gene>
<dbReference type="EMBL" id="JBHRSK010000007">
    <property type="protein sequence ID" value="MFC2968782.1"/>
    <property type="molecule type" value="Genomic_DNA"/>
</dbReference>
<protein>
    <submittedName>
        <fullName evidence="2">Proline racemase family protein</fullName>
    </submittedName>
</protein>
<dbReference type="PANTHER" id="PTHR33442:SF5">
    <property type="entry name" value="BIFUNCTIONAL TRANS-3-HYDROXY-L-PROLINE DEHYDRATASE_2-EPIMERASE"/>
    <property type="match status" value="1"/>
</dbReference>
<evidence type="ECO:0000256" key="1">
    <source>
        <dbReference type="ARBA" id="ARBA00007529"/>
    </source>
</evidence>
<evidence type="ECO:0000313" key="3">
    <source>
        <dbReference type="Proteomes" id="UP001595443"/>
    </source>
</evidence>
<proteinExistence type="inferred from homology"/>
<dbReference type="Gene3D" id="3.10.310.10">
    <property type="entry name" value="Diaminopimelate Epimerase, Chain A, domain 1"/>
    <property type="match status" value="2"/>
</dbReference>
<reference evidence="3" key="1">
    <citation type="journal article" date="2019" name="Int. J. Syst. Evol. Microbiol.">
        <title>The Global Catalogue of Microorganisms (GCM) 10K type strain sequencing project: providing services to taxonomists for standard genome sequencing and annotation.</title>
        <authorList>
            <consortium name="The Broad Institute Genomics Platform"/>
            <consortium name="The Broad Institute Genome Sequencing Center for Infectious Disease"/>
            <person name="Wu L."/>
            <person name="Ma J."/>
        </authorList>
    </citation>
    <scope>NUCLEOTIDE SEQUENCE [LARGE SCALE GENOMIC DNA]</scope>
    <source>
        <strain evidence="3">KCTC 62192</strain>
    </source>
</reference>
<dbReference type="NCBIfam" id="NF047722">
    <property type="entry name" value="T3LHypDht"/>
    <property type="match status" value="1"/>
</dbReference>
<dbReference type="InterPro" id="IPR008794">
    <property type="entry name" value="Pro_racemase_fam"/>
</dbReference>
<sequence>MQTDRVIHVVSAHAEGEVGNVITGGVAPPPGDTLWQQRDFLARDGSLRRLMLNEPRGGVFTHVDLLVPPRDPRAAMGFLIMEPEHTPPMSGSNTICVATVCLETGIVPIAGDETRFQLEAPAGLIEIVADTRGGRVNAIEIANVASFADRLGAALEVAGLGTLTVDTAYGGDSFVIADAAALGLALTPDEARDIATLGARITAAANAQLGFSHPREDWGHISFCQFAGPLRRDGATLSGANAVVIDPGKIDRSPCGTGCSARMAVLAARGEMKPGETYAARSLIGGRFDGRFTAAAPVGDRPAIAPRIRGRAWLTGTHQVMRDPADPWPEGYRLSDTWPILPQG</sequence>
<dbReference type="SFLD" id="SFLDS00028">
    <property type="entry name" value="Proline_Racemase"/>
    <property type="match status" value="1"/>
</dbReference>
<evidence type="ECO:0000313" key="2">
    <source>
        <dbReference type="EMBL" id="MFC2968782.1"/>
    </source>
</evidence>
<comment type="caution">
    <text evidence="2">The sequence shown here is derived from an EMBL/GenBank/DDBJ whole genome shotgun (WGS) entry which is preliminary data.</text>
</comment>
<name>A0ABV7AIF7_9RHOB</name>